<proteinExistence type="predicted"/>
<keyword evidence="3" id="KW-1185">Reference proteome</keyword>
<sequence>MQHYPQQHYPHMPPHYGPPLQHYGPLHAPTGQYGLPLPHFTQQYAGHPQYPLMRPDTKIPVAPELSRMQPNLEAPAPSPVFDVDVITGNMKRGFRGEADMPWEDFKSRVLAYLDSTAEEVQLVYKFAGYTSKATHLNDAEAFSIAMNRLCHKASNARTQVVALEVKNAAKQTIATKAKKRTRKDDIPPASSDENPTQLKAYKQLESQIRCELHHGHCFVNCTSGYDNHCRLDHAEMTLWAKKIPHNSSPPPLSQPCNSSPPPLSQLVHYPEIGALLGVIDANKPELRIGELETSLLNAGVVSSSQVILLPEDVLSVIGDMGQKRARILRNYAKRTVLPLLGL</sequence>
<dbReference type="OrthoDB" id="3237716at2759"/>
<evidence type="ECO:0000256" key="1">
    <source>
        <dbReference type="SAM" id="MobiDB-lite"/>
    </source>
</evidence>
<gene>
    <name evidence="2" type="ORF">EV702DRAFT_945908</name>
</gene>
<name>A0A9P7D3C3_9AGAM</name>
<comment type="caution">
    <text evidence="2">The sequence shown here is derived from an EMBL/GenBank/DDBJ whole genome shotgun (WGS) entry which is preliminary data.</text>
</comment>
<dbReference type="Proteomes" id="UP000714275">
    <property type="component" value="Unassembled WGS sequence"/>
</dbReference>
<organism evidence="2 3">
    <name type="scientific">Suillus placidus</name>
    <dbReference type="NCBI Taxonomy" id="48579"/>
    <lineage>
        <taxon>Eukaryota</taxon>
        <taxon>Fungi</taxon>
        <taxon>Dikarya</taxon>
        <taxon>Basidiomycota</taxon>
        <taxon>Agaricomycotina</taxon>
        <taxon>Agaricomycetes</taxon>
        <taxon>Agaricomycetidae</taxon>
        <taxon>Boletales</taxon>
        <taxon>Suillineae</taxon>
        <taxon>Suillaceae</taxon>
        <taxon>Suillus</taxon>
    </lineage>
</organism>
<protein>
    <submittedName>
        <fullName evidence="2">Uncharacterized protein</fullName>
    </submittedName>
</protein>
<feature type="non-terminal residue" evidence="2">
    <location>
        <position position="342"/>
    </location>
</feature>
<accession>A0A9P7D3C3</accession>
<evidence type="ECO:0000313" key="3">
    <source>
        <dbReference type="Proteomes" id="UP000714275"/>
    </source>
</evidence>
<evidence type="ECO:0000313" key="2">
    <source>
        <dbReference type="EMBL" id="KAG1777587.1"/>
    </source>
</evidence>
<reference evidence="2" key="1">
    <citation type="journal article" date="2020" name="New Phytol.">
        <title>Comparative genomics reveals dynamic genome evolution in host specialist ectomycorrhizal fungi.</title>
        <authorList>
            <person name="Lofgren L.A."/>
            <person name="Nguyen N.H."/>
            <person name="Vilgalys R."/>
            <person name="Ruytinx J."/>
            <person name="Liao H.L."/>
            <person name="Branco S."/>
            <person name="Kuo A."/>
            <person name="LaButti K."/>
            <person name="Lipzen A."/>
            <person name="Andreopoulos W."/>
            <person name="Pangilinan J."/>
            <person name="Riley R."/>
            <person name="Hundley H."/>
            <person name="Na H."/>
            <person name="Barry K."/>
            <person name="Grigoriev I.V."/>
            <person name="Stajich J.E."/>
            <person name="Kennedy P.G."/>
        </authorList>
    </citation>
    <scope>NUCLEOTIDE SEQUENCE</scope>
    <source>
        <strain evidence="2">DOB743</strain>
    </source>
</reference>
<dbReference type="EMBL" id="JABBWD010000020">
    <property type="protein sequence ID" value="KAG1777587.1"/>
    <property type="molecule type" value="Genomic_DNA"/>
</dbReference>
<feature type="region of interest" description="Disordered" evidence="1">
    <location>
        <begin position="173"/>
        <end position="197"/>
    </location>
</feature>
<dbReference type="AlphaFoldDB" id="A0A9P7D3C3"/>